<proteinExistence type="inferred from homology"/>
<dbReference type="InterPro" id="IPR001911">
    <property type="entry name" value="Ribosomal_bS21"/>
</dbReference>
<dbReference type="GO" id="GO:0006412">
    <property type="term" value="P:translation"/>
    <property type="evidence" value="ECO:0007669"/>
    <property type="project" value="InterPro"/>
</dbReference>
<dbReference type="STRING" id="1798561.A3B87_02795"/>
<sequence>MAVEVKRKQNESVEGLLRRFQQRVLQSRVIFRAKATKYHIKPKTKRQIKESALRRKYLREKRAYLQKIGKLPEDMQTGSFGAGRNQYIKR</sequence>
<evidence type="ECO:0000313" key="6">
    <source>
        <dbReference type="Proteomes" id="UP000179136"/>
    </source>
</evidence>
<evidence type="ECO:0000313" key="5">
    <source>
        <dbReference type="EMBL" id="OGG87525.1"/>
    </source>
</evidence>
<protein>
    <recommendedName>
        <fullName evidence="4">Small ribosomal subunit protein bS21</fullName>
    </recommendedName>
</protein>
<organism evidence="5 6">
    <name type="scientific">Candidatus Kuenenbacteria bacterium RIFCSPHIGHO2_02_FULL_39_13</name>
    <dbReference type="NCBI Taxonomy" id="1798561"/>
    <lineage>
        <taxon>Bacteria</taxon>
        <taxon>Candidatus Kueneniibacteriota</taxon>
    </lineage>
</organism>
<dbReference type="GO" id="GO:1990904">
    <property type="term" value="C:ribonucleoprotein complex"/>
    <property type="evidence" value="ECO:0007669"/>
    <property type="project" value="UniProtKB-KW"/>
</dbReference>
<dbReference type="GO" id="GO:0005840">
    <property type="term" value="C:ribosome"/>
    <property type="evidence" value="ECO:0007669"/>
    <property type="project" value="UniProtKB-KW"/>
</dbReference>
<keyword evidence="3" id="KW-0687">Ribonucleoprotein</keyword>
<dbReference type="AlphaFoldDB" id="A0A1F6FNW1"/>
<evidence type="ECO:0000256" key="3">
    <source>
        <dbReference type="ARBA" id="ARBA00023274"/>
    </source>
</evidence>
<dbReference type="GO" id="GO:0003735">
    <property type="term" value="F:structural constituent of ribosome"/>
    <property type="evidence" value="ECO:0007669"/>
    <property type="project" value="InterPro"/>
</dbReference>
<dbReference type="Proteomes" id="UP000179136">
    <property type="component" value="Unassembled WGS sequence"/>
</dbReference>
<evidence type="ECO:0000256" key="2">
    <source>
        <dbReference type="ARBA" id="ARBA00022980"/>
    </source>
</evidence>
<dbReference type="NCBIfam" id="TIGR00030">
    <property type="entry name" value="S21p"/>
    <property type="match status" value="1"/>
</dbReference>
<name>A0A1F6FNW1_9BACT</name>
<evidence type="ECO:0000256" key="1">
    <source>
        <dbReference type="ARBA" id="ARBA00006640"/>
    </source>
</evidence>
<comment type="caution">
    <text evidence="5">The sequence shown here is derived from an EMBL/GenBank/DDBJ whole genome shotgun (WGS) entry which is preliminary data.</text>
</comment>
<reference evidence="5 6" key="1">
    <citation type="journal article" date="2016" name="Nat. Commun.">
        <title>Thousands of microbial genomes shed light on interconnected biogeochemical processes in an aquifer system.</title>
        <authorList>
            <person name="Anantharaman K."/>
            <person name="Brown C.T."/>
            <person name="Hug L.A."/>
            <person name="Sharon I."/>
            <person name="Castelle C.J."/>
            <person name="Probst A.J."/>
            <person name="Thomas B.C."/>
            <person name="Singh A."/>
            <person name="Wilkins M.J."/>
            <person name="Karaoz U."/>
            <person name="Brodie E.L."/>
            <person name="Williams K.H."/>
            <person name="Hubbard S.S."/>
            <person name="Banfield J.F."/>
        </authorList>
    </citation>
    <scope>NUCLEOTIDE SEQUENCE [LARGE SCALE GENOMIC DNA]</scope>
</reference>
<comment type="similarity">
    <text evidence="1">Belongs to the bacterial ribosomal protein bS21 family.</text>
</comment>
<keyword evidence="2 5" id="KW-0689">Ribosomal protein</keyword>
<dbReference type="EMBL" id="MFMW01000009">
    <property type="protein sequence ID" value="OGG87525.1"/>
    <property type="molecule type" value="Genomic_DNA"/>
</dbReference>
<gene>
    <name evidence="5" type="ORF">A3B87_02795</name>
</gene>
<evidence type="ECO:0000256" key="4">
    <source>
        <dbReference type="ARBA" id="ARBA00035135"/>
    </source>
</evidence>
<dbReference type="Pfam" id="PF01165">
    <property type="entry name" value="Ribosomal_S21"/>
    <property type="match status" value="1"/>
</dbReference>
<accession>A0A1F6FNW1</accession>